<comment type="subcellular location">
    <subcellularLocation>
        <location evidence="1">Carboxysome</location>
    </subcellularLocation>
</comment>
<evidence type="ECO:0000313" key="5">
    <source>
        <dbReference type="Proteomes" id="UP000886796"/>
    </source>
</evidence>
<dbReference type="GO" id="GO:0031470">
    <property type="term" value="C:carboxysome"/>
    <property type="evidence" value="ECO:0007669"/>
    <property type="project" value="UniProtKB-SubCell"/>
</dbReference>
<keyword evidence="2" id="KW-1282">Carboxysome</keyword>
<organism evidence="4 5">
    <name type="scientific">Candidatus Faecousia excrementigallinarum</name>
    <dbReference type="NCBI Taxonomy" id="2840806"/>
    <lineage>
        <taxon>Bacteria</taxon>
        <taxon>Bacillati</taxon>
        <taxon>Bacillota</taxon>
        <taxon>Clostridia</taxon>
        <taxon>Eubacteriales</taxon>
        <taxon>Oscillospiraceae</taxon>
        <taxon>Faecousia</taxon>
    </lineage>
</organism>
<name>A0A9D0Z2V8_9FIRM</name>
<dbReference type="AlphaFoldDB" id="A0A9D0Z2V8"/>
<sequence length="70" mass="7422">MSGKVTYLRKAPCLAGENFFLVDTRTEQLVAADLVGATAGDRVLLVTGQEAARLSLETPMDAAIVAILEE</sequence>
<dbReference type="InterPro" id="IPR036677">
    <property type="entry name" value="EutN_CcmL_sf"/>
</dbReference>
<reference evidence="4" key="1">
    <citation type="submission" date="2020-10" db="EMBL/GenBank/DDBJ databases">
        <authorList>
            <person name="Gilroy R."/>
        </authorList>
    </citation>
    <scope>NUCLEOTIDE SEQUENCE</scope>
    <source>
        <strain evidence="4">13361</strain>
    </source>
</reference>
<dbReference type="InterPro" id="IPR004992">
    <property type="entry name" value="EutN_CcmL"/>
</dbReference>
<evidence type="ECO:0000313" key="4">
    <source>
        <dbReference type="EMBL" id="HIQ67531.1"/>
    </source>
</evidence>
<proteinExistence type="predicted"/>
<comment type="caution">
    <text evidence="4">The sequence shown here is derived from an EMBL/GenBank/DDBJ whole genome shotgun (WGS) entry which is preliminary data.</text>
</comment>
<dbReference type="Gene3D" id="2.40.50.220">
    <property type="entry name" value="EutN/Ccml"/>
    <property type="match status" value="1"/>
</dbReference>
<evidence type="ECO:0000256" key="2">
    <source>
        <dbReference type="ARBA" id="ARBA00023669"/>
    </source>
</evidence>
<dbReference type="Proteomes" id="UP000886796">
    <property type="component" value="Unassembled WGS sequence"/>
</dbReference>
<dbReference type="SUPFAM" id="SSF159133">
    <property type="entry name" value="EutN/CcmL-like"/>
    <property type="match status" value="1"/>
</dbReference>
<dbReference type="PROSITE" id="PS51932">
    <property type="entry name" value="BMV"/>
    <property type="match status" value="1"/>
</dbReference>
<protein>
    <submittedName>
        <fullName evidence="4">EutN/CcmL family microcompartment protein</fullName>
    </submittedName>
</protein>
<gene>
    <name evidence="4" type="ORF">IAB74_03350</name>
</gene>
<reference evidence="4" key="2">
    <citation type="journal article" date="2021" name="PeerJ">
        <title>Extensive microbial diversity within the chicken gut microbiome revealed by metagenomics and culture.</title>
        <authorList>
            <person name="Gilroy R."/>
            <person name="Ravi A."/>
            <person name="Getino M."/>
            <person name="Pursley I."/>
            <person name="Horton D.L."/>
            <person name="Alikhan N.F."/>
            <person name="Baker D."/>
            <person name="Gharbi K."/>
            <person name="Hall N."/>
            <person name="Watson M."/>
            <person name="Adriaenssens E.M."/>
            <person name="Foster-Nyarko E."/>
            <person name="Jarju S."/>
            <person name="Secka A."/>
            <person name="Antonio M."/>
            <person name="Oren A."/>
            <person name="Chaudhuri R.R."/>
            <person name="La Ragione R."/>
            <person name="Hildebrand F."/>
            <person name="Pallen M.J."/>
        </authorList>
    </citation>
    <scope>NUCLEOTIDE SEQUENCE</scope>
    <source>
        <strain evidence="4">13361</strain>
    </source>
</reference>
<dbReference type="Pfam" id="PF03319">
    <property type="entry name" value="EutN_CcmL"/>
    <property type="match status" value="1"/>
</dbReference>
<accession>A0A9D0Z2V8</accession>
<keyword evidence="3" id="KW-1283">Bacterial microcompartment</keyword>
<evidence type="ECO:0000256" key="1">
    <source>
        <dbReference type="ARBA" id="ARBA00023587"/>
    </source>
</evidence>
<evidence type="ECO:0000256" key="3">
    <source>
        <dbReference type="ARBA" id="ARBA00024446"/>
    </source>
</evidence>
<dbReference type="EMBL" id="DVFK01000049">
    <property type="protein sequence ID" value="HIQ67531.1"/>
    <property type="molecule type" value="Genomic_DNA"/>
</dbReference>